<keyword evidence="2" id="KW-1133">Transmembrane helix</keyword>
<evidence type="ECO:0000313" key="4">
    <source>
        <dbReference type="Proteomes" id="UP000178771"/>
    </source>
</evidence>
<feature type="transmembrane region" description="Helical" evidence="2">
    <location>
        <begin position="113"/>
        <end position="134"/>
    </location>
</feature>
<dbReference type="AlphaFoldDB" id="A0A1F4V5L8"/>
<evidence type="ECO:0000256" key="1">
    <source>
        <dbReference type="SAM" id="MobiDB-lite"/>
    </source>
</evidence>
<comment type="caution">
    <text evidence="3">The sequence shown here is derived from an EMBL/GenBank/DDBJ whole genome shotgun (WGS) entry which is preliminary data.</text>
</comment>
<organism evidence="3 4">
    <name type="scientific">candidate division WWE3 bacterium RIFCSPLOWO2_01_FULL_39_13</name>
    <dbReference type="NCBI Taxonomy" id="1802624"/>
    <lineage>
        <taxon>Bacteria</taxon>
        <taxon>Katanobacteria</taxon>
    </lineage>
</organism>
<evidence type="ECO:0000256" key="2">
    <source>
        <dbReference type="SAM" id="Phobius"/>
    </source>
</evidence>
<name>A0A1F4V5L8_UNCKA</name>
<dbReference type="STRING" id="1802624.A2982_03725"/>
<proteinExistence type="predicted"/>
<keyword evidence="2" id="KW-0472">Membrane</keyword>
<keyword evidence="2" id="KW-0812">Transmembrane</keyword>
<dbReference type="Proteomes" id="UP000178771">
    <property type="component" value="Unassembled WGS sequence"/>
</dbReference>
<sequence>MEKITVEKDQSFFNLAKRIKTSKSPDIQVLFKKKAGIYRNALNLKILKSIAEEKGKSIKFEAENPKHKDFIDNINEGYTEYSENQVEIGAGTKFSRAGLDGSTRGRSIPIKPVLIILLSLGVLLGILFALWWYIPGATVKMKVDSKGLIKLLDVKAVSGGTVSKENSEIPAFAVEAEGSDAQSTPTTGKKETGEKAEGEITLYNKTSTDTNIKKGVAVTLITTDGEALKYEISESVVVPALTEETTTDTEPVGETVNKVYGKKEVKITAKAFGKEYNLDKEQKFEIDGYNTDEMVGENSEKITGGSLEELNIVSQTDLDALTRILTDSTREKAKEALYKKIVDGQKLPEASINYEILSSDYSAKAGDEADEINLTFVVKSTGLVYNDSDLEELVNELIVDLIPKEYILNEENPEYEVATTKSEESSAVNLQVKLKSYITPRIDEDKIKSDLTGMSVEQAQEYLDQITDVSGFEIFFTPGLPEPFRTMPHRTNNIVLEIEK</sequence>
<accession>A0A1F4V5L8</accession>
<gene>
    <name evidence="3" type="ORF">A2982_03725</name>
</gene>
<reference evidence="3 4" key="1">
    <citation type="journal article" date="2016" name="Nat. Commun.">
        <title>Thousands of microbial genomes shed light on interconnected biogeochemical processes in an aquifer system.</title>
        <authorList>
            <person name="Anantharaman K."/>
            <person name="Brown C.T."/>
            <person name="Hug L.A."/>
            <person name="Sharon I."/>
            <person name="Castelle C.J."/>
            <person name="Probst A.J."/>
            <person name="Thomas B.C."/>
            <person name="Singh A."/>
            <person name="Wilkins M.J."/>
            <person name="Karaoz U."/>
            <person name="Brodie E.L."/>
            <person name="Williams K.H."/>
            <person name="Hubbard S.S."/>
            <person name="Banfield J.F."/>
        </authorList>
    </citation>
    <scope>NUCLEOTIDE SEQUENCE [LARGE SCALE GENOMIC DNA]</scope>
</reference>
<evidence type="ECO:0000313" key="3">
    <source>
        <dbReference type="EMBL" id="OGC52350.1"/>
    </source>
</evidence>
<dbReference type="EMBL" id="MEVH01000002">
    <property type="protein sequence ID" value="OGC52350.1"/>
    <property type="molecule type" value="Genomic_DNA"/>
</dbReference>
<feature type="region of interest" description="Disordered" evidence="1">
    <location>
        <begin position="176"/>
        <end position="195"/>
    </location>
</feature>
<evidence type="ECO:0008006" key="5">
    <source>
        <dbReference type="Google" id="ProtNLM"/>
    </source>
</evidence>
<protein>
    <recommendedName>
        <fullName evidence="5">Baseplate protein J-like domain-containing protein</fullName>
    </recommendedName>
</protein>